<feature type="transmembrane region" description="Helical" evidence="5">
    <location>
        <begin position="238"/>
        <end position="258"/>
    </location>
</feature>
<protein>
    <submittedName>
        <fullName evidence="7">O-antigen ligase family protein</fullName>
    </submittedName>
</protein>
<accession>A0A839HEK1</accession>
<name>A0A839HEK1_9GAMM</name>
<keyword evidence="7" id="KW-0436">Ligase</keyword>
<evidence type="ECO:0000256" key="1">
    <source>
        <dbReference type="ARBA" id="ARBA00004141"/>
    </source>
</evidence>
<dbReference type="AlphaFoldDB" id="A0A839HEK1"/>
<comment type="caution">
    <text evidence="7">The sequence shown here is derived from an EMBL/GenBank/DDBJ whole genome shotgun (WGS) entry which is preliminary data.</text>
</comment>
<dbReference type="GO" id="GO:0016020">
    <property type="term" value="C:membrane"/>
    <property type="evidence" value="ECO:0007669"/>
    <property type="project" value="UniProtKB-SubCell"/>
</dbReference>
<feature type="transmembrane region" description="Helical" evidence="5">
    <location>
        <begin position="186"/>
        <end position="204"/>
    </location>
</feature>
<evidence type="ECO:0000256" key="3">
    <source>
        <dbReference type="ARBA" id="ARBA00022989"/>
    </source>
</evidence>
<dbReference type="Pfam" id="PF04932">
    <property type="entry name" value="Wzy_C"/>
    <property type="match status" value="1"/>
</dbReference>
<evidence type="ECO:0000256" key="2">
    <source>
        <dbReference type="ARBA" id="ARBA00022692"/>
    </source>
</evidence>
<dbReference type="PANTHER" id="PTHR37422:SF13">
    <property type="entry name" value="LIPOPOLYSACCHARIDE BIOSYNTHESIS PROTEIN PA4999-RELATED"/>
    <property type="match status" value="1"/>
</dbReference>
<gene>
    <name evidence="7" type="ORF">HUK38_09885</name>
</gene>
<dbReference type="InterPro" id="IPR007016">
    <property type="entry name" value="O-antigen_ligase-rel_domated"/>
</dbReference>
<keyword evidence="8" id="KW-1185">Reference proteome</keyword>
<proteinExistence type="predicted"/>
<feature type="domain" description="O-antigen ligase-related" evidence="6">
    <location>
        <begin position="195"/>
        <end position="349"/>
    </location>
</feature>
<feature type="transmembrane region" description="Helical" evidence="5">
    <location>
        <begin position="155"/>
        <end position="174"/>
    </location>
</feature>
<dbReference type="GO" id="GO:0016874">
    <property type="term" value="F:ligase activity"/>
    <property type="evidence" value="ECO:0007669"/>
    <property type="project" value="UniProtKB-KW"/>
</dbReference>
<evidence type="ECO:0000313" key="8">
    <source>
        <dbReference type="Proteomes" id="UP000548632"/>
    </source>
</evidence>
<feature type="transmembrane region" description="Helical" evidence="5">
    <location>
        <begin position="401"/>
        <end position="418"/>
    </location>
</feature>
<keyword evidence="3 5" id="KW-1133">Transmembrane helix</keyword>
<feature type="transmembrane region" description="Helical" evidence="5">
    <location>
        <begin position="12"/>
        <end position="38"/>
    </location>
</feature>
<keyword evidence="2 5" id="KW-0812">Transmembrane</keyword>
<dbReference type="InterPro" id="IPR051533">
    <property type="entry name" value="WaaL-like"/>
</dbReference>
<evidence type="ECO:0000313" key="7">
    <source>
        <dbReference type="EMBL" id="MBB1126540.1"/>
    </source>
</evidence>
<feature type="transmembrane region" description="Helical" evidence="5">
    <location>
        <begin position="59"/>
        <end position="77"/>
    </location>
</feature>
<evidence type="ECO:0000256" key="4">
    <source>
        <dbReference type="ARBA" id="ARBA00023136"/>
    </source>
</evidence>
<organism evidence="7 8">
    <name type="scientific">Thiospirillum jenense</name>
    <dbReference type="NCBI Taxonomy" id="1653858"/>
    <lineage>
        <taxon>Bacteria</taxon>
        <taxon>Pseudomonadati</taxon>
        <taxon>Pseudomonadota</taxon>
        <taxon>Gammaproteobacteria</taxon>
        <taxon>Chromatiales</taxon>
        <taxon>Chromatiaceae</taxon>
        <taxon>Thiospirillum</taxon>
    </lineage>
</organism>
<evidence type="ECO:0000256" key="5">
    <source>
        <dbReference type="SAM" id="Phobius"/>
    </source>
</evidence>
<feature type="transmembrane region" description="Helical" evidence="5">
    <location>
        <begin position="210"/>
        <end position="231"/>
    </location>
</feature>
<sequence>MLPSIRLNVNTFAITGIILFAIGALQFPALASASLWLLTIGMIISSPQVTKHLIYSPPVILWLAFFLFTLIGLLLYWPAAQRIANIDAARRLLGLWWFIPLAWWIGVNEKRVLFCLTTAAIAFVFERLIVTDWTTPLAIISGERIRLGFSSINHFAQYTATLLIGLLCLMPRVWQYTAHWQRARRIFILAIYSALMIISAYWLVASQSRGVWVAFTVTLFIIGSVVVIRYGRRVLWRGLLLGMICVAGISFAVGDFVIKRFNSDAATLVYLQSHQPHVLPNNSTGIRLNMLESGWKWWQQAPLVGHGPAAVASLIAREPAPLSEQPYKHLHNVLIDTLVRVGLIGAVLLQSLFVWVLLAAWQGYQHGQIKFDLWLFSSAALIFSFLCNLTDLRLFGWDWQNYWILLAGIAAGPTLSAFRQRSTSIAQ</sequence>
<dbReference type="PANTHER" id="PTHR37422">
    <property type="entry name" value="TEICHURONIC ACID BIOSYNTHESIS PROTEIN TUAE"/>
    <property type="match status" value="1"/>
</dbReference>
<dbReference type="Proteomes" id="UP000548632">
    <property type="component" value="Unassembled WGS sequence"/>
</dbReference>
<feature type="transmembrane region" description="Helical" evidence="5">
    <location>
        <begin position="89"/>
        <end position="105"/>
    </location>
</feature>
<comment type="subcellular location">
    <subcellularLocation>
        <location evidence="1">Membrane</location>
        <topology evidence="1">Multi-pass membrane protein</topology>
    </subcellularLocation>
</comment>
<dbReference type="RefSeq" id="WP_182584168.1">
    <property type="nucleotide sequence ID" value="NZ_JABVCQ010000020.1"/>
</dbReference>
<keyword evidence="4 5" id="KW-0472">Membrane</keyword>
<reference evidence="7 8" key="1">
    <citation type="journal article" date="2020" name="Arch. Microbiol.">
        <title>The genome sequence of the giant phototrophic gammaproteobacterium Thiospirillum jenense gives insight into its physiological properties and phylogenetic relationships.</title>
        <authorList>
            <person name="Imhoff J.F."/>
            <person name="Meyer T.E."/>
            <person name="Kyndt J.A."/>
        </authorList>
    </citation>
    <scope>NUCLEOTIDE SEQUENCE [LARGE SCALE GENOMIC DNA]</scope>
    <source>
        <strain evidence="7 8">DSM 216</strain>
    </source>
</reference>
<feature type="transmembrane region" description="Helical" evidence="5">
    <location>
        <begin position="373"/>
        <end position="395"/>
    </location>
</feature>
<feature type="transmembrane region" description="Helical" evidence="5">
    <location>
        <begin position="338"/>
        <end position="361"/>
    </location>
</feature>
<evidence type="ECO:0000259" key="6">
    <source>
        <dbReference type="Pfam" id="PF04932"/>
    </source>
</evidence>
<dbReference type="EMBL" id="JABVCQ010000020">
    <property type="protein sequence ID" value="MBB1126540.1"/>
    <property type="molecule type" value="Genomic_DNA"/>
</dbReference>